<proteinExistence type="predicted"/>
<dbReference type="EMBL" id="FOHO01000004">
    <property type="protein sequence ID" value="SET32455.1"/>
    <property type="molecule type" value="Genomic_DNA"/>
</dbReference>
<evidence type="ECO:0000313" key="3">
    <source>
        <dbReference type="Proteomes" id="UP000199180"/>
    </source>
</evidence>
<evidence type="ECO:0000313" key="2">
    <source>
        <dbReference type="EMBL" id="SET32455.1"/>
    </source>
</evidence>
<dbReference type="OrthoDB" id="9788398at2"/>
<dbReference type="STRING" id="364199.SAMN04489858_104171"/>
<organism evidence="2 3">
    <name type="scientific">Paracoccus homiensis</name>
    <dbReference type="NCBI Taxonomy" id="364199"/>
    <lineage>
        <taxon>Bacteria</taxon>
        <taxon>Pseudomonadati</taxon>
        <taxon>Pseudomonadota</taxon>
        <taxon>Alphaproteobacteria</taxon>
        <taxon>Rhodobacterales</taxon>
        <taxon>Paracoccaceae</taxon>
        <taxon>Paracoccus</taxon>
    </lineage>
</organism>
<evidence type="ECO:0000259" key="1">
    <source>
        <dbReference type="Pfam" id="PF09861"/>
    </source>
</evidence>
<dbReference type="Pfam" id="PF09861">
    <property type="entry name" value="Lar_N"/>
    <property type="match status" value="1"/>
</dbReference>
<protein>
    <recommendedName>
        <fullName evidence="1">LarA-like N-terminal domain-containing protein</fullName>
    </recommendedName>
</protein>
<dbReference type="RefSeq" id="WP_090733794.1">
    <property type="nucleotide sequence ID" value="NZ_FOHO01000004.1"/>
</dbReference>
<gene>
    <name evidence="2" type="ORF">SAMN04489858_104171</name>
</gene>
<dbReference type="AlphaFoldDB" id="A0A1I0DLC1"/>
<dbReference type="Gene3D" id="3.40.50.11440">
    <property type="match status" value="1"/>
</dbReference>
<accession>A0A1I0DLC1</accession>
<feature type="domain" description="LarA-like N-terminal" evidence="1">
    <location>
        <begin position="46"/>
        <end position="193"/>
    </location>
</feature>
<keyword evidence="3" id="KW-1185">Reference proteome</keyword>
<dbReference type="InterPro" id="IPR018657">
    <property type="entry name" value="LarA-like_N"/>
</dbReference>
<sequence length="445" mass="47658">MTQLAKPNYVRLVEDTPLPRIALCRQRFQGTRIDDPARAIHDALAAADCASKIRPGMSIAITAGSRGIAAFPELVAAIVAEIRARGADPFVVPAMGSHGGATAEGQTAVLAKLGVTEDVIGCPIRSSMDTVEIGRLENGMSVRMDRHAQDADGIVLFNRIKPHTSFRAPNESGLAKMLSIGLGKQSGAEACHSRGIDQVPIYVDLMARMKLERCKVLFGIGTIENAYDQLSEIAVLDSEGLLEAEQPWLQKAMANMPRLPIGPADAPSAAGNLDVLVVDQIGKEFSGTGMDPNITHRFSSARMMAHATLHVSRLAALELSPRSNGNGNGAARADVVTARLEQAFDREAVYANALTSTVLLQAKMPMVMPDDRSAIQAAIKTCGAEDIAKARLLRIPNTLQLEYLYASEAMLPELQDRPGIEVIGPPEPMRFDGVRLANPWPGAHP</sequence>
<dbReference type="GO" id="GO:0050043">
    <property type="term" value="F:lactate racemase activity"/>
    <property type="evidence" value="ECO:0007669"/>
    <property type="project" value="InterPro"/>
</dbReference>
<reference evidence="2 3" key="1">
    <citation type="submission" date="2016-10" db="EMBL/GenBank/DDBJ databases">
        <authorList>
            <person name="de Groot N.N."/>
        </authorList>
    </citation>
    <scope>NUCLEOTIDE SEQUENCE [LARGE SCALE GENOMIC DNA]</scope>
    <source>
        <strain evidence="2 3">DSM 17862</strain>
    </source>
</reference>
<dbReference type="Proteomes" id="UP000199180">
    <property type="component" value="Unassembled WGS sequence"/>
</dbReference>
<name>A0A1I0DLC1_9RHOB</name>